<reference evidence="3" key="1">
    <citation type="submission" date="2016-11" db="EMBL/GenBank/DDBJ databases">
        <authorList>
            <person name="Varghese N."/>
            <person name="Submissions S."/>
        </authorList>
    </citation>
    <scope>NUCLEOTIDE SEQUENCE [LARGE SCALE GENOMIC DNA]</scope>
    <source>
        <strain evidence="3">DSM 10349</strain>
    </source>
</reference>
<dbReference type="RefSeq" id="WP_072911236.1">
    <property type="nucleotide sequence ID" value="NZ_FRAR01000007.1"/>
</dbReference>
<keyword evidence="3" id="KW-1185">Reference proteome</keyword>
<gene>
    <name evidence="2" type="ORF">SAMN02745123_00894</name>
</gene>
<dbReference type="Pfam" id="PF09709">
    <property type="entry name" value="Cas_Csd1"/>
    <property type="match status" value="1"/>
</dbReference>
<organism evidence="2 3">
    <name type="scientific">Desulforamulus aeronauticus DSM 10349</name>
    <dbReference type="NCBI Taxonomy" id="1121421"/>
    <lineage>
        <taxon>Bacteria</taxon>
        <taxon>Bacillati</taxon>
        <taxon>Bacillota</taxon>
        <taxon>Clostridia</taxon>
        <taxon>Eubacteriales</taxon>
        <taxon>Peptococcaceae</taxon>
        <taxon>Desulforamulus</taxon>
    </lineage>
</organism>
<accession>A0A1M6Q4F2</accession>
<proteinExistence type="predicted"/>
<protein>
    <submittedName>
        <fullName evidence="2">CRISPR-associated protein Csd1</fullName>
    </submittedName>
</protein>
<feature type="region of interest" description="Disordered" evidence="1">
    <location>
        <begin position="680"/>
        <end position="709"/>
    </location>
</feature>
<dbReference type="AlphaFoldDB" id="A0A1M6Q4F2"/>
<dbReference type="OrthoDB" id="5389988at2"/>
<dbReference type="STRING" id="1121421.SAMN02745123_00894"/>
<dbReference type="NCBIfam" id="TIGR01863">
    <property type="entry name" value="cas_Csd1"/>
    <property type="match status" value="1"/>
</dbReference>
<sequence>MNWVSSLCALYDANAERAGQAEIWKKKTLVLFPMGYDTMEAQIEIHIDQEGNYLGAHLLEKDEAETLVPYPEGRTSGLKALPLFDSLSYVAGDLLEALTFYFPDAKNEKDKQSKIARLKGAFPLYLAGLKAWCDSPFSHPKVQAIYRYVSKETVAQDLIRSQVLPMDENGIVSDKVKVQNTSLDKAFVRFRVFMHDKRLPEDILDNRDNVHDSAVWLDRSVQRSFINYYLSTFQAKDLCYMTGEYTPIAKTNPLKIRGKWDTKAKLISANDDTNFTYRGRFHTKEKETGYNEALSIGYVASQKAHNALKWIIRRQGFSRDGVCIVAWENALRALPDFYASAADILSQVPENAADGVEVELEEEVLFEEDEAEIPETNYVSAKKFNAALDGYKAKLGGISRMVVLALDSATPGRLAITYYKELASSRYLQNLGQWHKSCCWKHEYIQDKERKVYEGMASIREIALAIYGTEQGEDNNPQLKLAKNSDNKSPMLVAAFERLRPCIIDGAAIPRDMVRAAVLKASNPLAYKDKFNYHKVLHIACSMVKRLYWEKQQRKEREGVILGMELDKTNQDRSYLYGRMLAVAERVERATYEKGETRITNAERYMQAFSRSPFRTWDIIWNNLQPYMKQLKPSTREYYKNLLGEITGLFVYEDRISNVLLDGKYLIGYDCQRTKLRRWPKEQISSQEGTNVSQKGTNEGYQDDQEGEE</sequence>
<evidence type="ECO:0000313" key="2">
    <source>
        <dbReference type="EMBL" id="SHK15017.1"/>
    </source>
</evidence>
<name>A0A1M6Q4F2_9FIRM</name>
<dbReference type="EMBL" id="FRAR01000007">
    <property type="protein sequence ID" value="SHK15017.1"/>
    <property type="molecule type" value="Genomic_DNA"/>
</dbReference>
<feature type="compositionally biased region" description="Polar residues" evidence="1">
    <location>
        <begin position="683"/>
        <end position="700"/>
    </location>
</feature>
<dbReference type="Proteomes" id="UP000183997">
    <property type="component" value="Unassembled WGS sequence"/>
</dbReference>
<evidence type="ECO:0000256" key="1">
    <source>
        <dbReference type="SAM" id="MobiDB-lite"/>
    </source>
</evidence>
<dbReference type="InterPro" id="IPR010144">
    <property type="entry name" value="CRISPR-assoc_prot_Csd1-typ"/>
</dbReference>
<evidence type="ECO:0000313" key="3">
    <source>
        <dbReference type="Proteomes" id="UP000183997"/>
    </source>
</evidence>